<feature type="transmembrane region" description="Helical" evidence="1">
    <location>
        <begin position="135"/>
        <end position="157"/>
    </location>
</feature>
<accession>A0A069E393</accession>
<gene>
    <name evidence="2" type="ORF">HAD_01205</name>
</gene>
<sequence>MTDFLKRTPVIWTLFVLMIVIGLGFGVFRTAVGGTYLDTSASAIQAREIVAGMTEAQRNAHFWVTVLLDTAYPLAYGGFLAGMALRFFGSFGKAAAVPAFATIIVDLTENTVQALALNGSANFLDTKEWLTPLKFGLFFLAAAIAFVALIIAIINLLRRKPA</sequence>
<organism evidence="2 3">
    <name type="scientific">Hyphomonas adhaerens MHS-3</name>
    <dbReference type="NCBI Taxonomy" id="1280949"/>
    <lineage>
        <taxon>Bacteria</taxon>
        <taxon>Pseudomonadati</taxon>
        <taxon>Pseudomonadota</taxon>
        <taxon>Alphaproteobacteria</taxon>
        <taxon>Hyphomonadales</taxon>
        <taxon>Hyphomonadaceae</taxon>
        <taxon>Hyphomonas</taxon>
    </lineage>
</organism>
<keyword evidence="1" id="KW-1133">Transmembrane helix</keyword>
<comment type="caution">
    <text evidence="2">The sequence shown here is derived from an EMBL/GenBank/DDBJ whole genome shotgun (WGS) entry which is preliminary data.</text>
</comment>
<protein>
    <submittedName>
        <fullName evidence="2">Uncharacterized protein</fullName>
    </submittedName>
</protein>
<reference evidence="2 3" key="1">
    <citation type="journal article" date="2014" name="Antonie Van Leeuwenhoek">
        <title>Hyphomonas beringensis sp. nov. and Hyphomonas chukchiensis sp. nov., isolated from surface seawater of the Bering Sea and Chukchi Sea.</title>
        <authorList>
            <person name="Li C."/>
            <person name="Lai Q."/>
            <person name="Li G."/>
            <person name="Dong C."/>
            <person name="Wang J."/>
            <person name="Liao Y."/>
            <person name="Shao Z."/>
        </authorList>
    </citation>
    <scope>NUCLEOTIDE SEQUENCE [LARGE SCALE GENOMIC DNA]</scope>
    <source>
        <strain evidence="2 3">MHS-3</strain>
    </source>
</reference>
<keyword evidence="1" id="KW-0812">Transmembrane</keyword>
<evidence type="ECO:0000256" key="1">
    <source>
        <dbReference type="SAM" id="Phobius"/>
    </source>
</evidence>
<keyword evidence="1" id="KW-0472">Membrane</keyword>
<dbReference type="OrthoDB" id="9554160at2"/>
<feature type="transmembrane region" description="Helical" evidence="1">
    <location>
        <begin position="12"/>
        <end position="32"/>
    </location>
</feature>
<dbReference type="EMBL" id="ARYH01000001">
    <property type="protein sequence ID" value="KCZ84254.1"/>
    <property type="molecule type" value="Genomic_DNA"/>
</dbReference>
<feature type="transmembrane region" description="Helical" evidence="1">
    <location>
        <begin position="71"/>
        <end position="88"/>
    </location>
</feature>
<dbReference type="AlphaFoldDB" id="A0A069E393"/>
<name>A0A069E393_9PROT</name>
<dbReference type="PATRIC" id="fig|1280949.3.peg.245"/>
<dbReference type="eggNOG" id="ENOG50347WY">
    <property type="taxonomic scope" value="Bacteria"/>
</dbReference>
<evidence type="ECO:0000313" key="2">
    <source>
        <dbReference type="EMBL" id="KCZ84254.1"/>
    </source>
</evidence>
<evidence type="ECO:0000313" key="3">
    <source>
        <dbReference type="Proteomes" id="UP000027446"/>
    </source>
</evidence>
<dbReference type="RefSeq" id="WP_035568839.1">
    <property type="nucleotide sequence ID" value="NZ_ARYH01000001.1"/>
</dbReference>
<keyword evidence="3" id="KW-1185">Reference proteome</keyword>
<dbReference type="Proteomes" id="UP000027446">
    <property type="component" value="Unassembled WGS sequence"/>
</dbReference>
<proteinExistence type="predicted"/>
<dbReference type="STRING" id="1280949.HAD_01205"/>